<feature type="compositionally biased region" description="Polar residues" evidence="1">
    <location>
        <begin position="34"/>
        <end position="45"/>
    </location>
</feature>
<accession>A0A8S2ZLT2</accession>
<feature type="non-terminal residue" evidence="2">
    <location>
        <position position="80"/>
    </location>
</feature>
<dbReference type="EMBL" id="CAJOBJ010191134">
    <property type="protein sequence ID" value="CAF4953756.1"/>
    <property type="molecule type" value="Genomic_DNA"/>
</dbReference>
<evidence type="ECO:0000313" key="4">
    <source>
        <dbReference type="EMBL" id="CAF4953756.1"/>
    </source>
</evidence>
<evidence type="ECO:0000313" key="3">
    <source>
        <dbReference type="EMBL" id="CAF4668901.1"/>
    </source>
</evidence>
<sequence length="80" mass="8773">AQNENFQLEKKLHEIQMSIQNPNMANRMSDAANGPQSGVSAPNTPQVVRRYYEMKYGDKSTTGNSPSSGYINASSFDGSQ</sequence>
<reference evidence="2" key="1">
    <citation type="submission" date="2021-02" db="EMBL/GenBank/DDBJ databases">
        <authorList>
            <person name="Nowell W R."/>
        </authorList>
    </citation>
    <scope>NUCLEOTIDE SEQUENCE</scope>
</reference>
<evidence type="ECO:0000313" key="5">
    <source>
        <dbReference type="Proteomes" id="UP000681967"/>
    </source>
</evidence>
<evidence type="ECO:0000313" key="2">
    <source>
        <dbReference type="EMBL" id="CAF4640689.1"/>
    </source>
</evidence>
<feature type="compositionally biased region" description="Polar residues" evidence="1">
    <location>
        <begin position="59"/>
        <end position="80"/>
    </location>
</feature>
<protein>
    <submittedName>
        <fullName evidence="2">Uncharacterized protein</fullName>
    </submittedName>
</protein>
<dbReference type="AlphaFoldDB" id="A0A8S2ZLT2"/>
<organism evidence="2 5">
    <name type="scientific">Rotaria magnacalcarata</name>
    <dbReference type="NCBI Taxonomy" id="392030"/>
    <lineage>
        <taxon>Eukaryota</taxon>
        <taxon>Metazoa</taxon>
        <taxon>Spiralia</taxon>
        <taxon>Gnathifera</taxon>
        <taxon>Rotifera</taxon>
        <taxon>Eurotatoria</taxon>
        <taxon>Bdelloidea</taxon>
        <taxon>Philodinida</taxon>
        <taxon>Philodinidae</taxon>
        <taxon>Rotaria</taxon>
    </lineage>
</organism>
<comment type="caution">
    <text evidence="2">The sequence shown here is derived from an EMBL/GenBank/DDBJ whole genome shotgun (WGS) entry which is preliminary data.</text>
</comment>
<dbReference type="Proteomes" id="UP000681967">
    <property type="component" value="Unassembled WGS sequence"/>
</dbReference>
<proteinExistence type="predicted"/>
<name>A0A8S2ZLT2_9BILA</name>
<feature type="non-terminal residue" evidence="2">
    <location>
        <position position="1"/>
    </location>
</feature>
<evidence type="ECO:0000256" key="1">
    <source>
        <dbReference type="SAM" id="MobiDB-lite"/>
    </source>
</evidence>
<dbReference type="EMBL" id="CAJOBJ010119398">
    <property type="protein sequence ID" value="CAF4668901.1"/>
    <property type="molecule type" value="Genomic_DNA"/>
</dbReference>
<dbReference type="EMBL" id="CAJOBH010106662">
    <property type="protein sequence ID" value="CAF4640689.1"/>
    <property type="molecule type" value="Genomic_DNA"/>
</dbReference>
<feature type="region of interest" description="Disordered" evidence="1">
    <location>
        <begin position="57"/>
        <end position="80"/>
    </location>
</feature>
<gene>
    <name evidence="2" type="ORF">BYL167_LOCUS41757</name>
    <name evidence="3" type="ORF">GIL414_LOCUS41801</name>
    <name evidence="4" type="ORF">GIL414_LOCUS54468</name>
</gene>
<feature type="region of interest" description="Disordered" evidence="1">
    <location>
        <begin position="25"/>
        <end position="45"/>
    </location>
</feature>
<dbReference type="Proteomes" id="UP000681720">
    <property type="component" value="Unassembled WGS sequence"/>
</dbReference>